<evidence type="ECO:0000256" key="1">
    <source>
        <dbReference type="PROSITE-ProRule" id="PRU00723"/>
    </source>
</evidence>
<dbReference type="EMBL" id="CYKH01000202">
    <property type="protein sequence ID" value="CUE84135.1"/>
    <property type="molecule type" value="Genomic_DNA"/>
</dbReference>
<keyword evidence="1" id="KW-0479">Metal-binding</keyword>
<dbReference type="VEuPathDB" id="TriTrypDB:BSAL_56785"/>
<keyword evidence="5" id="KW-1185">Reference proteome</keyword>
<evidence type="ECO:0000313" key="4">
    <source>
        <dbReference type="EMBL" id="CUE84135.1"/>
    </source>
</evidence>
<accession>A0A0S4ING6</accession>
<dbReference type="InterPro" id="IPR053125">
    <property type="entry name" value="RNA-bd_mRNA_stabilization_reg"/>
</dbReference>
<keyword evidence="1" id="KW-0862">Zinc</keyword>
<name>A0A0S4ING6_BODSA</name>
<feature type="domain" description="C3H1-type" evidence="3">
    <location>
        <begin position="161"/>
        <end position="183"/>
    </location>
</feature>
<dbReference type="InterPro" id="IPR000571">
    <property type="entry name" value="Znf_CCCH"/>
</dbReference>
<feature type="region of interest" description="Disordered" evidence="2">
    <location>
        <begin position="68"/>
        <end position="119"/>
    </location>
</feature>
<feature type="zinc finger region" description="C3H1-type" evidence="1">
    <location>
        <begin position="161"/>
        <end position="183"/>
    </location>
</feature>
<dbReference type="PANTHER" id="PTHR37035:SF6">
    <property type="entry name" value="RNA-BINDING PROTEIN ZCH321"/>
    <property type="match status" value="1"/>
</dbReference>
<evidence type="ECO:0000259" key="3">
    <source>
        <dbReference type="PROSITE" id="PS50103"/>
    </source>
</evidence>
<evidence type="ECO:0000256" key="2">
    <source>
        <dbReference type="SAM" id="MobiDB-lite"/>
    </source>
</evidence>
<gene>
    <name evidence="4" type="ORF">BSAL_56785</name>
</gene>
<dbReference type="Proteomes" id="UP000051952">
    <property type="component" value="Unassembled WGS sequence"/>
</dbReference>
<dbReference type="PROSITE" id="PS50103">
    <property type="entry name" value="ZF_C3H1"/>
    <property type="match status" value="2"/>
</dbReference>
<feature type="compositionally biased region" description="Low complexity" evidence="2">
    <location>
        <begin position="68"/>
        <end position="77"/>
    </location>
</feature>
<dbReference type="PANTHER" id="PTHR37035">
    <property type="entry name" value="C3H1-TYPE DOMAIN-CONTAINING PROTEIN-RELATED"/>
    <property type="match status" value="1"/>
</dbReference>
<feature type="zinc finger region" description="C3H1-type" evidence="1">
    <location>
        <begin position="277"/>
        <end position="304"/>
    </location>
</feature>
<protein>
    <recommendedName>
        <fullName evidence="3">C3H1-type domain-containing protein</fullName>
    </recommendedName>
</protein>
<organism evidence="4 5">
    <name type="scientific">Bodo saltans</name>
    <name type="common">Flagellated protozoan</name>
    <dbReference type="NCBI Taxonomy" id="75058"/>
    <lineage>
        <taxon>Eukaryota</taxon>
        <taxon>Discoba</taxon>
        <taxon>Euglenozoa</taxon>
        <taxon>Kinetoplastea</taxon>
        <taxon>Metakinetoplastina</taxon>
        <taxon>Eubodonida</taxon>
        <taxon>Bodonidae</taxon>
        <taxon>Bodo</taxon>
    </lineage>
</organism>
<evidence type="ECO:0000313" key="5">
    <source>
        <dbReference type="Proteomes" id="UP000051952"/>
    </source>
</evidence>
<reference evidence="5" key="1">
    <citation type="submission" date="2015-09" db="EMBL/GenBank/DDBJ databases">
        <authorList>
            <consortium name="Pathogen Informatics"/>
        </authorList>
    </citation>
    <scope>NUCLEOTIDE SEQUENCE [LARGE SCALE GENOMIC DNA]</scope>
    <source>
        <strain evidence="5">Lake Konstanz</strain>
    </source>
</reference>
<keyword evidence="1" id="KW-0863">Zinc-finger</keyword>
<sequence>MQDTSNSALFIASTNNNYNPYTSSPSNHNNSTPPSTPPHVHQHRPYASFSALPRQSVVSTATVAPISAATPTSASTTSHHRSHGHHSQQQGYSNSTTKATGVASVHGSHNNNPAHVGSCTVTLPDGRQAMVVVDPLTRKLTIPFEHIAETLAQMRHSIPSLCQLFLQGRCRQGQMCHQVHADPYAVHELRLQVDRLPLCCVEHGDQDFTSSNNNASSLITNPDRMCIRVPKLSWNNGLIPIRNLSFTQGLLTILQNHQSANANNAVAASDVIDLTSNSHVNLCRLHIIDRCRFAEDCKFLHVCKNVAQQMEYNNGHNHHSSHHQQQTNNNAEGGELSFHYHQKKYTESSSSARVSGGEAAAGGMTTGFSTSTRLPSIIPTALDVALYATPAAAAAGSGVIFAAPSTPMQLVDFAPQSVTPISPNGLCGDDHSSGSNSTTEPSLVGSFVISPSISPMITKKYRGGSWSYDPYSGGNGSLCAPPMQPAALVMAAAC</sequence>
<proteinExistence type="predicted"/>
<feature type="region of interest" description="Disordered" evidence="2">
    <location>
        <begin position="15"/>
        <end position="43"/>
    </location>
</feature>
<dbReference type="GO" id="GO:0008270">
    <property type="term" value="F:zinc ion binding"/>
    <property type="evidence" value="ECO:0007669"/>
    <property type="project" value="UniProtKB-KW"/>
</dbReference>
<dbReference type="OrthoDB" id="260236at2759"/>
<feature type="region of interest" description="Disordered" evidence="2">
    <location>
        <begin position="314"/>
        <end position="333"/>
    </location>
</feature>
<feature type="compositionally biased region" description="Low complexity" evidence="2">
    <location>
        <begin position="15"/>
        <end position="33"/>
    </location>
</feature>
<feature type="domain" description="C3H1-type" evidence="3">
    <location>
        <begin position="277"/>
        <end position="304"/>
    </location>
</feature>
<dbReference type="AlphaFoldDB" id="A0A0S4ING6"/>